<name>A0ABD1YSR2_9MARC</name>
<sequence>MKLKMGIDRGIVDFIIGSRSAPWVRSKATKRSPGAKLCAECAIGALVSVDSLLSNLLWRSVEKQHHEG</sequence>
<protein>
    <submittedName>
        <fullName evidence="1">Uncharacterized protein</fullName>
    </submittedName>
</protein>
<accession>A0ABD1YSR2</accession>
<dbReference type="Proteomes" id="UP001605036">
    <property type="component" value="Unassembled WGS sequence"/>
</dbReference>
<reference evidence="1 2" key="1">
    <citation type="submission" date="2024-09" db="EMBL/GenBank/DDBJ databases">
        <title>Chromosome-scale assembly of Riccia fluitans.</title>
        <authorList>
            <person name="Paukszto L."/>
            <person name="Sawicki J."/>
            <person name="Karawczyk K."/>
            <person name="Piernik-Szablinska J."/>
            <person name="Szczecinska M."/>
            <person name="Mazdziarz M."/>
        </authorList>
    </citation>
    <scope>NUCLEOTIDE SEQUENCE [LARGE SCALE GENOMIC DNA]</scope>
    <source>
        <strain evidence="1">Rf_01</strain>
        <tissue evidence="1">Aerial parts of the thallus</tissue>
    </source>
</reference>
<evidence type="ECO:0000313" key="1">
    <source>
        <dbReference type="EMBL" id="KAL2633705.1"/>
    </source>
</evidence>
<gene>
    <name evidence="1" type="ORF">R1flu_005184</name>
</gene>
<organism evidence="1 2">
    <name type="scientific">Riccia fluitans</name>
    <dbReference type="NCBI Taxonomy" id="41844"/>
    <lineage>
        <taxon>Eukaryota</taxon>
        <taxon>Viridiplantae</taxon>
        <taxon>Streptophyta</taxon>
        <taxon>Embryophyta</taxon>
        <taxon>Marchantiophyta</taxon>
        <taxon>Marchantiopsida</taxon>
        <taxon>Marchantiidae</taxon>
        <taxon>Marchantiales</taxon>
        <taxon>Ricciaceae</taxon>
        <taxon>Riccia</taxon>
    </lineage>
</organism>
<dbReference type="EMBL" id="JBHFFA010000003">
    <property type="protein sequence ID" value="KAL2633705.1"/>
    <property type="molecule type" value="Genomic_DNA"/>
</dbReference>
<proteinExistence type="predicted"/>
<evidence type="ECO:0000313" key="2">
    <source>
        <dbReference type="Proteomes" id="UP001605036"/>
    </source>
</evidence>
<comment type="caution">
    <text evidence="1">The sequence shown here is derived from an EMBL/GenBank/DDBJ whole genome shotgun (WGS) entry which is preliminary data.</text>
</comment>
<keyword evidence="2" id="KW-1185">Reference proteome</keyword>
<dbReference type="AlphaFoldDB" id="A0ABD1YSR2"/>